<dbReference type="InterPro" id="IPR000477">
    <property type="entry name" value="RT_dom"/>
</dbReference>
<dbReference type="OrthoDB" id="410104at2759"/>
<evidence type="ECO:0000313" key="3">
    <source>
        <dbReference type="Proteomes" id="UP000276133"/>
    </source>
</evidence>
<accession>A0A3M7T5C4</accession>
<dbReference type="PROSITE" id="PS50878">
    <property type="entry name" value="RT_POL"/>
    <property type="match status" value="1"/>
</dbReference>
<dbReference type="EMBL" id="REGN01000243">
    <property type="protein sequence ID" value="RNA43283.1"/>
    <property type="molecule type" value="Genomic_DNA"/>
</dbReference>
<protein>
    <recommendedName>
        <fullName evidence="1">Reverse transcriptase domain-containing protein</fullName>
    </recommendedName>
</protein>
<comment type="caution">
    <text evidence="2">The sequence shown here is derived from an EMBL/GenBank/DDBJ whole genome shotgun (WGS) entry which is preliminary data.</text>
</comment>
<sequence length="80" mass="9197">MNPFITKSRLVKLIKIEKKPLYNELKITVYAVAIDASKAFDKINRKNLFLTIIGKIKPLIWRSLKKLLWTTIGVRQGGVT</sequence>
<name>A0A3M7T5C4_BRAPC</name>
<reference evidence="2 3" key="1">
    <citation type="journal article" date="2018" name="Sci. Rep.">
        <title>Genomic signatures of local adaptation to the degree of environmental predictability in rotifers.</title>
        <authorList>
            <person name="Franch-Gras L."/>
            <person name="Hahn C."/>
            <person name="Garcia-Roger E.M."/>
            <person name="Carmona M.J."/>
            <person name="Serra M."/>
            <person name="Gomez A."/>
        </authorList>
    </citation>
    <scope>NUCLEOTIDE SEQUENCE [LARGE SCALE GENOMIC DNA]</scope>
    <source>
        <strain evidence="2">HYR1</strain>
    </source>
</reference>
<feature type="domain" description="Reverse transcriptase" evidence="1">
    <location>
        <begin position="1"/>
        <end position="80"/>
    </location>
</feature>
<evidence type="ECO:0000313" key="2">
    <source>
        <dbReference type="EMBL" id="RNA43283.1"/>
    </source>
</evidence>
<proteinExistence type="predicted"/>
<evidence type="ECO:0000259" key="1">
    <source>
        <dbReference type="PROSITE" id="PS50878"/>
    </source>
</evidence>
<dbReference type="AlphaFoldDB" id="A0A3M7T5C4"/>
<keyword evidence="3" id="KW-1185">Reference proteome</keyword>
<gene>
    <name evidence="2" type="ORF">BpHYR1_028723</name>
</gene>
<organism evidence="2 3">
    <name type="scientific">Brachionus plicatilis</name>
    <name type="common">Marine rotifer</name>
    <name type="synonym">Brachionus muelleri</name>
    <dbReference type="NCBI Taxonomy" id="10195"/>
    <lineage>
        <taxon>Eukaryota</taxon>
        <taxon>Metazoa</taxon>
        <taxon>Spiralia</taxon>
        <taxon>Gnathifera</taxon>
        <taxon>Rotifera</taxon>
        <taxon>Eurotatoria</taxon>
        <taxon>Monogononta</taxon>
        <taxon>Pseudotrocha</taxon>
        <taxon>Ploima</taxon>
        <taxon>Brachionidae</taxon>
        <taxon>Brachionus</taxon>
    </lineage>
</organism>
<dbReference type="Proteomes" id="UP000276133">
    <property type="component" value="Unassembled WGS sequence"/>
</dbReference>